<dbReference type="GO" id="GO:0016020">
    <property type="term" value="C:membrane"/>
    <property type="evidence" value="ECO:0007669"/>
    <property type="project" value="UniProtKB-SubCell"/>
</dbReference>
<keyword evidence="6" id="KW-0653">Protein transport</keyword>
<evidence type="ECO:0000256" key="9">
    <source>
        <dbReference type="SAM" id="MobiDB-lite"/>
    </source>
</evidence>
<dbReference type="AlphaFoldDB" id="A0A0D2IH11"/>
<feature type="transmembrane region" description="Helical" evidence="10">
    <location>
        <begin position="807"/>
        <end position="828"/>
    </location>
</feature>
<evidence type="ECO:0000313" key="12">
    <source>
        <dbReference type="Proteomes" id="UP000053617"/>
    </source>
</evidence>
<dbReference type="InterPro" id="IPR004648">
    <property type="entry name" value="Oligpept_transpt"/>
</dbReference>
<dbReference type="HOGENOM" id="CLU_004965_4_2_1"/>
<feature type="transmembrane region" description="Helical" evidence="10">
    <location>
        <begin position="168"/>
        <end position="186"/>
    </location>
</feature>
<dbReference type="GO" id="GO:0035673">
    <property type="term" value="F:oligopeptide transmembrane transporter activity"/>
    <property type="evidence" value="ECO:0007669"/>
    <property type="project" value="InterPro"/>
</dbReference>
<sequence length="905" mass="101198">MSRNPLLLIRPSPALGTGSYGAVPLSGARSGSESSSDDEGALHGRPDTSKRKGKRVHSAHDISDNHGHSSNPRRRHRGTEWLHRRSSSVTSDIGMGLDAKASFAVNPAIAEDKAESSNASTRTRSGSDIEQEYIPTAEDPPDNSPYPEVRASVPATDNTSLSINTPRMWTLSLFFAIAGSATNLFFSLRYPSVAITPVIALVLVHPMGKLWDLLLKRQNDQEQFFVEGSLQKDDPQLGQSKLEKFRLWLAQGHWNEKEHACVYISSNVSFGFAFATDVIVEQHKFYKQDVPVLYQLLLTISTQILGYAFAGLTRRFLVRPAAMIWPGTLMSTAMFTTMHKDENKPANGWTISRYRFFIYVWVAAFVWYFLPGLLVPALSYFNVITWFAPKNVVISNLFGVASGLGLFPVTFDWAQIAYIGSPLLTPWWAAANVVGGLVLVMWIIAPILYYKNVLFSGYLPILSSAVFDNEGKPYDVSKILTPDFLFDKEAYDNYSKVYLPITYVLSYGVQFAALSALLTHTTCWHGRDIWRQSKQAFNERQEKLVAEYQAIPSSDHDTPLSRIDSQTIHAGGEDVHNRLMHRYSDVPMKWYLATFITMLAVGIFVVEYYPVHLPWYGLLMALGITTVLFIPVGIVMAITNQHSSLYLICQLICGVVFPGRPVANMVFVTYCYISSAQGIKFSSDLKLGHYMKIPPKLLFKVQMVATLVSSLVQIGVLNWMFINIPGICTSQAINGFNCPIARVHFNGSILWGVVGPQRFFGPGALYRPLVWAFLIGFIAPILLWLMGRGKKKSVWRKVNLPVLFGSLSWIPPATGLNFSIWGVVCFAFNHVMKRHASAWWGKYTMTMSAALDSGLAFSLVVVFFGFVYPGVMDNFHWWGTEIYKAGCDWQACPWIKLGPGEKFGQ</sequence>
<evidence type="ECO:0000256" key="3">
    <source>
        <dbReference type="ARBA" id="ARBA00022448"/>
    </source>
</evidence>
<dbReference type="RefSeq" id="XP_013269717.1">
    <property type="nucleotide sequence ID" value="XM_013414263.1"/>
</dbReference>
<evidence type="ECO:0000256" key="10">
    <source>
        <dbReference type="SAM" id="Phobius"/>
    </source>
</evidence>
<evidence type="ECO:0000256" key="6">
    <source>
        <dbReference type="ARBA" id="ARBA00022927"/>
    </source>
</evidence>
<feature type="region of interest" description="Disordered" evidence="9">
    <location>
        <begin position="111"/>
        <end position="153"/>
    </location>
</feature>
<dbReference type="Pfam" id="PF03169">
    <property type="entry name" value="OPT"/>
    <property type="match status" value="1"/>
</dbReference>
<evidence type="ECO:0000256" key="1">
    <source>
        <dbReference type="ARBA" id="ARBA00004141"/>
    </source>
</evidence>
<evidence type="ECO:0000256" key="5">
    <source>
        <dbReference type="ARBA" id="ARBA00022856"/>
    </source>
</evidence>
<feature type="transmembrane region" description="Helical" evidence="10">
    <location>
        <begin position="426"/>
        <end position="450"/>
    </location>
</feature>
<keyword evidence="4 10" id="KW-0812">Transmembrane</keyword>
<feature type="transmembrane region" description="Helical" evidence="10">
    <location>
        <begin position="356"/>
        <end position="381"/>
    </location>
</feature>
<feature type="transmembrane region" description="Helical" evidence="10">
    <location>
        <begin position="316"/>
        <end position="335"/>
    </location>
</feature>
<proteinExistence type="inferred from homology"/>
<feature type="transmembrane region" description="Helical" evidence="10">
    <location>
        <begin position="615"/>
        <end position="638"/>
    </location>
</feature>
<comment type="similarity">
    <text evidence="2">Belongs to the oligopeptide OPT transporter family.</text>
</comment>
<dbReference type="GO" id="GO:0015031">
    <property type="term" value="P:protein transport"/>
    <property type="evidence" value="ECO:0007669"/>
    <property type="project" value="UniProtKB-KW"/>
</dbReference>
<evidence type="ECO:0000256" key="2">
    <source>
        <dbReference type="ARBA" id="ARBA00008807"/>
    </source>
</evidence>
<feature type="region of interest" description="Disordered" evidence="9">
    <location>
        <begin position="1"/>
        <end position="89"/>
    </location>
</feature>
<name>A0A0D2IH11_9EURO</name>
<keyword evidence="7 10" id="KW-1133">Transmembrane helix</keyword>
<feature type="transmembrane region" description="Helical" evidence="10">
    <location>
        <begin position="590"/>
        <end position="609"/>
    </location>
</feature>
<evidence type="ECO:0000256" key="4">
    <source>
        <dbReference type="ARBA" id="ARBA00022692"/>
    </source>
</evidence>
<dbReference type="GeneID" id="25296593"/>
<feature type="transmembrane region" description="Helical" evidence="10">
    <location>
        <begin position="497"/>
        <end position="518"/>
    </location>
</feature>
<protein>
    <submittedName>
        <fullName evidence="11">OPT family small oligopeptide transporter</fullName>
    </submittedName>
</protein>
<feature type="transmembrane region" description="Helical" evidence="10">
    <location>
        <begin position="697"/>
        <end position="721"/>
    </location>
</feature>
<keyword evidence="3" id="KW-0813">Transport</keyword>
<comment type="subcellular location">
    <subcellularLocation>
        <location evidence="1">Membrane</location>
        <topology evidence="1">Multi-pass membrane protein</topology>
    </subcellularLocation>
</comment>
<dbReference type="PANTHER" id="PTHR22601">
    <property type="entry name" value="ISP4 LIKE PROTEIN"/>
    <property type="match status" value="1"/>
</dbReference>
<dbReference type="VEuPathDB" id="FungiDB:Z518_08522"/>
<feature type="transmembrane region" description="Helical" evidence="10">
    <location>
        <begin position="192"/>
        <end position="211"/>
    </location>
</feature>
<evidence type="ECO:0000256" key="7">
    <source>
        <dbReference type="ARBA" id="ARBA00022989"/>
    </source>
</evidence>
<feature type="compositionally biased region" description="Polar residues" evidence="9">
    <location>
        <begin position="116"/>
        <end position="128"/>
    </location>
</feature>
<feature type="transmembrane region" description="Helical" evidence="10">
    <location>
        <begin position="645"/>
        <end position="663"/>
    </location>
</feature>
<keyword evidence="8 10" id="KW-0472">Membrane</keyword>
<gene>
    <name evidence="11" type="ORF">Z518_08522</name>
</gene>
<dbReference type="OrthoDB" id="9986677at2759"/>
<evidence type="ECO:0000313" key="11">
    <source>
        <dbReference type="EMBL" id="KIX02581.1"/>
    </source>
</evidence>
<feature type="transmembrane region" description="Helical" evidence="10">
    <location>
        <begin position="849"/>
        <end position="868"/>
    </location>
</feature>
<accession>A0A0D2IH11</accession>
<feature type="transmembrane region" description="Helical" evidence="10">
    <location>
        <begin position="393"/>
        <end position="414"/>
    </location>
</feature>
<feature type="compositionally biased region" description="Basic and acidic residues" evidence="9">
    <location>
        <begin position="40"/>
        <end position="50"/>
    </location>
</feature>
<organism evidence="11 12">
    <name type="scientific">Rhinocladiella mackenziei CBS 650.93</name>
    <dbReference type="NCBI Taxonomy" id="1442369"/>
    <lineage>
        <taxon>Eukaryota</taxon>
        <taxon>Fungi</taxon>
        <taxon>Dikarya</taxon>
        <taxon>Ascomycota</taxon>
        <taxon>Pezizomycotina</taxon>
        <taxon>Eurotiomycetes</taxon>
        <taxon>Chaetothyriomycetidae</taxon>
        <taxon>Chaetothyriales</taxon>
        <taxon>Herpotrichiellaceae</taxon>
        <taxon>Rhinocladiella</taxon>
    </lineage>
</organism>
<dbReference type="NCBIfam" id="TIGR00728">
    <property type="entry name" value="OPT_sfam"/>
    <property type="match status" value="1"/>
</dbReference>
<dbReference type="InterPro" id="IPR004813">
    <property type="entry name" value="OPT"/>
</dbReference>
<reference evidence="11 12" key="1">
    <citation type="submission" date="2015-01" db="EMBL/GenBank/DDBJ databases">
        <title>The Genome Sequence of Rhinocladiella mackenzie CBS 650.93.</title>
        <authorList>
            <consortium name="The Broad Institute Genomics Platform"/>
            <person name="Cuomo C."/>
            <person name="de Hoog S."/>
            <person name="Gorbushina A."/>
            <person name="Stielow B."/>
            <person name="Teixiera M."/>
            <person name="Abouelleil A."/>
            <person name="Chapman S.B."/>
            <person name="Priest M."/>
            <person name="Young S.K."/>
            <person name="Wortman J."/>
            <person name="Nusbaum C."/>
            <person name="Birren B."/>
        </authorList>
    </citation>
    <scope>NUCLEOTIDE SEQUENCE [LARGE SCALE GENOMIC DNA]</scope>
    <source>
        <strain evidence="11 12">CBS 650.93</strain>
    </source>
</reference>
<dbReference type="EMBL" id="KN847480">
    <property type="protein sequence ID" value="KIX02581.1"/>
    <property type="molecule type" value="Genomic_DNA"/>
</dbReference>
<keyword evidence="5" id="KW-0571">Peptide transport</keyword>
<feature type="transmembrane region" description="Helical" evidence="10">
    <location>
        <begin position="292"/>
        <end position="310"/>
    </location>
</feature>
<feature type="compositionally biased region" description="Basic and acidic residues" evidence="9">
    <location>
        <begin position="58"/>
        <end position="67"/>
    </location>
</feature>
<feature type="transmembrane region" description="Helical" evidence="10">
    <location>
        <begin position="768"/>
        <end position="787"/>
    </location>
</feature>
<dbReference type="Proteomes" id="UP000053617">
    <property type="component" value="Unassembled WGS sequence"/>
</dbReference>
<dbReference type="NCBIfam" id="TIGR00727">
    <property type="entry name" value="ISP4_OPT"/>
    <property type="match status" value="1"/>
</dbReference>
<keyword evidence="12" id="KW-1185">Reference proteome</keyword>
<evidence type="ECO:0000256" key="8">
    <source>
        <dbReference type="ARBA" id="ARBA00023136"/>
    </source>
</evidence>